<feature type="region of interest" description="Disordered" evidence="1">
    <location>
        <begin position="414"/>
        <end position="459"/>
    </location>
</feature>
<feature type="region of interest" description="Disordered" evidence="1">
    <location>
        <begin position="306"/>
        <end position="327"/>
    </location>
</feature>
<organism evidence="2 3">
    <name type="scientific">Kwoniella mangroviensis CBS 10435</name>
    <dbReference type="NCBI Taxonomy" id="1331196"/>
    <lineage>
        <taxon>Eukaryota</taxon>
        <taxon>Fungi</taxon>
        <taxon>Dikarya</taxon>
        <taxon>Basidiomycota</taxon>
        <taxon>Agaricomycotina</taxon>
        <taxon>Tremellomycetes</taxon>
        <taxon>Tremellales</taxon>
        <taxon>Cryptococcaceae</taxon>
        <taxon>Kwoniella</taxon>
    </lineage>
</organism>
<reference evidence="3" key="2">
    <citation type="submission" date="2013-12" db="EMBL/GenBank/DDBJ databases">
        <title>Evolution of pathogenesis and genome organization in the Tremellales.</title>
        <authorList>
            <person name="Cuomo C."/>
            <person name="Litvintseva A."/>
            <person name="Heitman J."/>
            <person name="Chen Y."/>
            <person name="Sun S."/>
            <person name="Springer D."/>
            <person name="Dromer F."/>
            <person name="Young S."/>
            <person name="Zeng Q."/>
            <person name="Chapman S."/>
            <person name="Gujja S."/>
            <person name="Saif S."/>
            <person name="Birren B."/>
        </authorList>
    </citation>
    <scope>NUCLEOTIDE SEQUENCE [LARGE SCALE GENOMIC DNA]</scope>
    <source>
        <strain evidence="3">CBS 10435</strain>
    </source>
</reference>
<keyword evidence="3" id="KW-1185">Reference proteome</keyword>
<feature type="region of interest" description="Disordered" evidence="1">
    <location>
        <begin position="77"/>
        <end position="101"/>
    </location>
</feature>
<evidence type="ECO:0000313" key="2">
    <source>
        <dbReference type="EMBL" id="OCF59151.1"/>
    </source>
</evidence>
<feature type="region of interest" description="Disordered" evidence="1">
    <location>
        <begin position="1"/>
        <end position="20"/>
    </location>
</feature>
<protein>
    <submittedName>
        <fullName evidence="2">Uncharacterized protein</fullName>
    </submittedName>
</protein>
<reference evidence="2 3" key="1">
    <citation type="submission" date="2013-07" db="EMBL/GenBank/DDBJ databases">
        <title>The Genome Sequence of Kwoniella mangroviensis CBS10435.</title>
        <authorList>
            <consortium name="The Broad Institute Genome Sequencing Platform"/>
            <person name="Cuomo C."/>
            <person name="Litvintseva A."/>
            <person name="Chen Y."/>
            <person name="Heitman J."/>
            <person name="Sun S."/>
            <person name="Springer D."/>
            <person name="Dromer F."/>
            <person name="Young S.K."/>
            <person name="Zeng Q."/>
            <person name="Gargeya S."/>
            <person name="Fitzgerald M."/>
            <person name="Abouelleil A."/>
            <person name="Alvarado L."/>
            <person name="Berlin A.M."/>
            <person name="Chapman S.B."/>
            <person name="Dewar J."/>
            <person name="Goldberg J."/>
            <person name="Griggs A."/>
            <person name="Gujja S."/>
            <person name="Hansen M."/>
            <person name="Howarth C."/>
            <person name="Imamovic A."/>
            <person name="Larimer J."/>
            <person name="McCowan C."/>
            <person name="Murphy C."/>
            <person name="Pearson M."/>
            <person name="Priest M."/>
            <person name="Roberts A."/>
            <person name="Saif S."/>
            <person name="Shea T."/>
            <person name="Sykes S."/>
            <person name="Wortman J."/>
            <person name="Nusbaum C."/>
            <person name="Birren B."/>
        </authorList>
    </citation>
    <scope>NUCLEOTIDE SEQUENCE [LARGE SCALE GENOMIC DNA]</scope>
    <source>
        <strain evidence="2 3">CBS 10435</strain>
    </source>
</reference>
<sequence length="459" mass="52714">MTQNYLDLPSPPASQKRLTSTPTLTTDCYDRLDGLIHHIPSTTSILTSSVEHLGGAVWWVVGLWSLSVAKTSWLVSENDSDDTLTSQAKGGSMPQDDCEGYEKIQDRNGDEQDIENEEGEEVDVYDEHTRLLFIQAIQEARMVVQAQQSQERKRNAKIEMKTFRKLMFNPSNPTHIDETPSVDSLVHAWTFGKISLDFEDDTVKVIIQTDQGDLVLLQDANNQHKSTLHATHKEDTVTDPKKDELSYWFAKFLEHVRDHPVSSIPIRRPMRGPKFDLNPLPSAFRNAINTERRKMKDFKRKYDEMMNQDIDPTSSTEEEVDEQQKSEERWKKVNEWMESHFNGKKHKEQKRIELERKTIWERLKSDQEKSKAERRKVDGPRQQDVIRPVKLSLFVGGTISDKITRSRSRDVVDTIQQTEETGSSRGIRKTQSGTNGIMGSESSILKKKKSVHLDASAKH</sequence>
<evidence type="ECO:0000313" key="3">
    <source>
        <dbReference type="Proteomes" id="UP000092583"/>
    </source>
</evidence>
<dbReference type="OrthoDB" id="10599875at2759"/>
<feature type="compositionally biased region" description="Polar residues" evidence="1">
    <location>
        <begin position="414"/>
        <end position="443"/>
    </location>
</feature>
<name>A0A1B9IUD4_9TREE</name>
<dbReference type="Proteomes" id="UP000092583">
    <property type="component" value="Unassembled WGS sequence"/>
</dbReference>
<feature type="compositionally biased region" description="Polar residues" evidence="1">
    <location>
        <begin position="77"/>
        <end position="89"/>
    </location>
</feature>
<evidence type="ECO:0000256" key="1">
    <source>
        <dbReference type="SAM" id="MobiDB-lite"/>
    </source>
</evidence>
<accession>A0A1B9IUD4</accession>
<proteinExistence type="predicted"/>
<dbReference type="EMBL" id="KI669461">
    <property type="protein sequence ID" value="OCF59151.1"/>
    <property type="molecule type" value="Genomic_DNA"/>
</dbReference>
<gene>
    <name evidence="2" type="ORF">L486_03652</name>
</gene>
<dbReference type="AlphaFoldDB" id="A0A1B9IUD4"/>